<feature type="compositionally biased region" description="Low complexity" evidence="1">
    <location>
        <begin position="344"/>
        <end position="357"/>
    </location>
</feature>
<feature type="compositionally biased region" description="Low complexity" evidence="1">
    <location>
        <begin position="148"/>
        <end position="165"/>
    </location>
</feature>
<feature type="compositionally biased region" description="Polar residues" evidence="1">
    <location>
        <begin position="172"/>
        <end position="183"/>
    </location>
</feature>
<dbReference type="AlphaFoldDB" id="A0A317SZ52"/>
<feature type="region of interest" description="Disordered" evidence="1">
    <location>
        <begin position="335"/>
        <end position="364"/>
    </location>
</feature>
<feature type="region of interest" description="Disordered" evidence="1">
    <location>
        <begin position="61"/>
        <end position="219"/>
    </location>
</feature>
<name>A0A317SZ52_9PEZI</name>
<reference evidence="2 3" key="1">
    <citation type="submission" date="2018-03" db="EMBL/GenBank/DDBJ databases">
        <title>Genomes of Pezizomycetes fungi and the evolution of truffles.</title>
        <authorList>
            <person name="Murat C."/>
            <person name="Payen T."/>
            <person name="Noel B."/>
            <person name="Kuo A."/>
            <person name="Martin F.M."/>
        </authorList>
    </citation>
    <scope>NUCLEOTIDE SEQUENCE [LARGE SCALE GENOMIC DNA]</scope>
    <source>
        <strain evidence="2">091103-1</strain>
    </source>
</reference>
<protein>
    <submittedName>
        <fullName evidence="2">Uncharacterized protein</fullName>
    </submittedName>
</protein>
<accession>A0A317SZ52</accession>
<organism evidence="2 3">
    <name type="scientific">Tuber magnatum</name>
    <name type="common">white Piedmont truffle</name>
    <dbReference type="NCBI Taxonomy" id="42249"/>
    <lineage>
        <taxon>Eukaryota</taxon>
        <taxon>Fungi</taxon>
        <taxon>Dikarya</taxon>
        <taxon>Ascomycota</taxon>
        <taxon>Pezizomycotina</taxon>
        <taxon>Pezizomycetes</taxon>
        <taxon>Pezizales</taxon>
        <taxon>Tuberaceae</taxon>
        <taxon>Tuber</taxon>
    </lineage>
</organism>
<dbReference type="PANTHER" id="PTHR42051:SF1">
    <property type="entry name" value="MEIOTICALLY UP-REGULATED PROTEIN PB1A10.08"/>
    <property type="match status" value="1"/>
</dbReference>
<proteinExistence type="predicted"/>
<dbReference type="OrthoDB" id="4181307at2759"/>
<feature type="compositionally biased region" description="Pro residues" evidence="1">
    <location>
        <begin position="84"/>
        <end position="97"/>
    </location>
</feature>
<dbReference type="PANTHER" id="PTHR42051">
    <property type="entry name" value="MEIOTICALLY UP-REGULATED PROTEIN PB1A10.08"/>
    <property type="match status" value="1"/>
</dbReference>
<comment type="caution">
    <text evidence="2">The sequence shown here is derived from an EMBL/GenBank/DDBJ whole genome shotgun (WGS) entry which is preliminary data.</text>
</comment>
<dbReference type="EMBL" id="PYWC01000007">
    <property type="protein sequence ID" value="PWW79604.1"/>
    <property type="molecule type" value="Genomic_DNA"/>
</dbReference>
<sequence length="424" mass="46700">MDTSITFRACSRKLLPMPSASSRPMVIPTKGSGLTREKQGTQRHAGIPPAVAALLAVTAIPPPASRKQRIRREQKTALDIFVEPPTPAHPPPSFDDPPPLEEEENLALESAELSRDPSRDSTRSALSVLLGPPEEEHYESSPLEKSPSDSQLSLRSSSSESVPSLDNDDESTLSWNSVYSSPLSRRRSGGDPRFRGLSSPPEDSQDDHPLMWDSDDDVSNVPTLEPEIGFFSEDALKRITRRLNFKSNLTASIRVLKSAARSFSSISVSAPLIQPDDYLTRSILSITPQFTDEKRPAPTLDTPTPALRRYLNPTNPVPDMPCTGAIQMQTYHSNRPDLTENKHSSSSPSSPDSNGSPVTRPREVRENGDFLRVIVLEMNMRRGGKLADTAAGKARLVLPPRQPCRLRVVGDPGRWEAWVCVYDE</sequence>
<evidence type="ECO:0000256" key="1">
    <source>
        <dbReference type="SAM" id="MobiDB-lite"/>
    </source>
</evidence>
<dbReference type="Proteomes" id="UP000246991">
    <property type="component" value="Unassembled WGS sequence"/>
</dbReference>
<evidence type="ECO:0000313" key="3">
    <source>
        <dbReference type="Proteomes" id="UP000246991"/>
    </source>
</evidence>
<feature type="region of interest" description="Disordered" evidence="1">
    <location>
        <begin position="17"/>
        <end position="44"/>
    </location>
</feature>
<evidence type="ECO:0000313" key="2">
    <source>
        <dbReference type="EMBL" id="PWW79604.1"/>
    </source>
</evidence>
<dbReference type="InterPro" id="IPR034443">
    <property type="entry name" value="PB1A10.08"/>
</dbReference>
<dbReference type="STRING" id="42249.A0A317SZ52"/>
<feature type="compositionally biased region" description="Basic and acidic residues" evidence="1">
    <location>
        <begin position="112"/>
        <end position="122"/>
    </location>
</feature>
<gene>
    <name evidence="2" type="ORF">C7212DRAFT_170599</name>
</gene>
<keyword evidence="3" id="KW-1185">Reference proteome</keyword>